<name>X1GKS7_9ZZZZ</name>
<comment type="caution">
    <text evidence="1">The sequence shown here is derived from an EMBL/GenBank/DDBJ whole genome shotgun (WGS) entry which is preliminary data.</text>
</comment>
<proteinExistence type="predicted"/>
<reference evidence="1" key="1">
    <citation type="journal article" date="2014" name="Front. Microbiol.">
        <title>High frequency of phylogenetically diverse reductive dehalogenase-homologous genes in deep subseafloor sedimentary metagenomes.</title>
        <authorList>
            <person name="Kawai M."/>
            <person name="Futagami T."/>
            <person name="Toyoda A."/>
            <person name="Takaki Y."/>
            <person name="Nishi S."/>
            <person name="Hori S."/>
            <person name="Arai W."/>
            <person name="Tsubouchi T."/>
            <person name="Morono Y."/>
            <person name="Uchiyama I."/>
            <person name="Ito T."/>
            <person name="Fujiyama A."/>
            <person name="Inagaki F."/>
            <person name="Takami H."/>
        </authorList>
    </citation>
    <scope>NUCLEOTIDE SEQUENCE</scope>
    <source>
        <strain evidence="1">Expedition CK06-06</strain>
    </source>
</reference>
<organism evidence="1">
    <name type="scientific">marine sediment metagenome</name>
    <dbReference type="NCBI Taxonomy" id="412755"/>
    <lineage>
        <taxon>unclassified sequences</taxon>
        <taxon>metagenomes</taxon>
        <taxon>ecological metagenomes</taxon>
    </lineage>
</organism>
<gene>
    <name evidence="1" type="ORF">S03H2_19997</name>
</gene>
<dbReference type="EMBL" id="BARU01010496">
    <property type="protein sequence ID" value="GAH33598.1"/>
    <property type="molecule type" value="Genomic_DNA"/>
</dbReference>
<sequence>MDDPLGKRTVGLEAPDEEGRWLDEFNKNTIFFDWDEQGNVKSMIIDSIDKFRRAES</sequence>
<evidence type="ECO:0000313" key="1">
    <source>
        <dbReference type="EMBL" id="GAH33598.1"/>
    </source>
</evidence>
<dbReference type="AlphaFoldDB" id="X1GKS7"/>
<accession>X1GKS7</accession>
<protein>
    <submittedName>
        <fullName evidence="1">Uncharacterized protein</fullName>
    </submittedName>
</protein>